<dbReference type="AlphaFoldDB" id="A0A7C5REM4"/>
<dbReference type="EMBL" id="DRXE01000154">
    <property type="protein sequence ID" value="HHM67866.1"/>
    <property type="molecule type" value="Genomic_DNA"/>
</dbReference>
<reference evidence="1" key="1">
    <citation type="journal article" date="2020" name="mSystems">
        <title>Genome- and Community-Level Interaction Insights into Carbon Utilization and Element Cycling Functions of Hydrothermarchaeota in Hydrothermal Sediment.</title>
        <authorList>
            <person name="Zhou Z."/>
            <person name="Liu Y."/>
            <person name="Xu W."/>
            <person name="Pan J."/>
            <person name="Luo Z.H."/>
            <person name="Li M."/>
        </authorList>
    </citation>
    <scope>NUCLEOTIDE SEQUENCE [LARGE SCALE GENOMIC DNA]</scope>
    <source>
        <strain evidence="1">SpSt-1071</strain>
    </source>
</reference>
<organism evidence="1">
    <name type="scientific">Thermus caliditerrae</name>
    <dbReference type="NCBI Taxonomy" id="1330700"/>
    <lineage>
        <taxon>Bacteria</taxon>
        <taxon>Thermotogati</taxon>
        <taxon>Deinococcota</taxon>
        <taxon>Deinococci</taxon>
        <taxon>Thermales</taxon>
        <taxon>Thermaceae</taxon>
        <taxon>Thermus</taxon>
    </lineage>
</organism>
<gene>
    <name evidence="1" type="ORF">ENM28_03980</name>
</gene>
<protein>
    <submittedName>
        <fullName evidence="1">Uncharacterized protein</fullName>
    </submittedName>
</protein>
<name>A0A7C5REM4_9DEIN</name>
<proteinExistence type="predicted"/>
<comment type="caution">
    <text evidence="1">The sequence shown here is derived from an EMBL/GenBank/DDBJ whole genome shotgun (WGS) entry which is preliminary data.</text>
</comment>
<sequence length="132" mass="14441">MARTYVPADLTLHDPTSLAWALAWARRMAGDVPTEGGAWAPTSLADEEWQGWLKATSVTANAVTYYRPHEAAARALESDPRRLLALNLGGVSQQYRDPAQVAAQIRAAGGWVDELIRQRSGASPVEELWPVF</sequence>
<accession>A0A7C5REM4</accession>
<evidence type="ECO:0000313" key="1">
    <source>
        <dbReference type="EMBL" id="HHM67866.1"/>
    </source>
</evidence>